<evidence type="ECO:0000313" key="2">
    <source>
        <dbReference type="Proteomes" id="UP000814033"/>
    </source>
</evidence>
<comment type="caution">
    <text evidence="1">The sequence shown here is derived from an EMBL/GenBank/DDBJ whole genome shotgun (WGS) entry which is preliminary data.</text>
</comment>
<sequence length="332" mass="37960">MHGKKSPSINHHDLNKWPELATLIRESRTAILGVQETHLDESHVDSLRDMYRNSLIIHNSADPDRPTRSAGVAFVVSKAMVNTGAITTHVIVPGRALAMVIKWREGQSLTLLNVYAPNDPGEHPPFWEAIAEEWNRLGLAKPDFVLGDHNIVEDALDRAPVRFDDERAVEALRELRETFDIQDTWRQTHPNTKLYTHRQPNQRMEYMHARLDRIYVARLKAKYVFEWGIIHTGLSDHAMISVRYTPEDAPEIGPGRWTLPLFLLNDPEVIGPAVGLGMTLQDKISTIQEEGNDANREIQTLWSDFKKKIINIARERSKLSKGKMKARILKLR</sequence>
<accession>A0ACB8RYA8</accession>
<dbReference type="EMBL" id="MU275885">
    <property type="protein sequence ID" value="KAI0048518.1"/>
    <property type="molecule type" value="Genomic_DNA"/>
</dbReference>
<protein>
    <submittedName>
        <fullName evidence="1">DNase I-like protein</fullName>
    </submittedName>
</protein>
<dbReference type="Proteomes" id="UP000814033">
    <property type="component" value="Unassembled WGS sequence"/>
</dbReference>
<evidence type="ECO:0000313" key="1">
    <source>
        <dbReference type="EMBL" id="KAI0048518.1"/>
    </source>
</evidence>
<organism evidence="1 2">
    <name type="scientific">Auriscalpium vulgare</name>
    <dbReference type="NCBI Taxonomy" id="40419"/>
    <lineage>
        <taxon>Eukaryota</taxon>
        <taxon>Fungi</taxon>
        <taxon>Dikarya</taxon>
        <taxon>Basidiomycota</taxon>
        <taxon>Agaricomycotina</taxon>
        <taxon>Agaricomycetes</taxon>
        <taxon>Russulales</taxon>
        <taxon>Auriscalpiaceae</taxon>
        <taxon>Auriscalpium</taxon>
    </lineage>
</organism>
<keyword evidence="2" id="KW-1185">Reference proteome</keyword>
<reference evidence="1" key="1">
    <citation type="submission" date="2021-02" db="EMBL/GenBank/DDBJ databases">
        <authorList>
            <consortium name="DOE Joint Genome Institute"/>
            <person name="Ahrendt S."/>
            <person name="Looney B.P."/>
            <person name="Miyauchi S."/>
            <person name="Morin E."/>
            <person name="Drula E."/>
            <person name="Courty P.E."/>
            <person name="Chicoki N."/>
            <person name="Fauchery L."/>
            <person name="Kohler A."/>
            <person name="Kuo A."/>
            <person name="Labutti K."/>
            <person name="Pangilinan J."/>
            <person name="Lipzen A."/>
            <person name="Riley R."/>
            <person name="Andreopoulos W."/>
            <person name="He G."/>
            <person name="Johnson J."/>
            <person name="Barry K.W."/>
            <person name="Grigoriev I.V."/>
            <person name="Nagy L."/>
            <person name="Hibbett D."/>
            <person name="Henrissat B."/>
            <person name="Matheny P.B."/>
            <person name="Labbe J."/>
            <person name="Martin F."/>
        </authorList>
    </citation>
    <scope>NUCLEOTIDE SEQUENCE</scope>
    <source>
        <strain evidence="1">FP105234-sp</strain>
    </source>
</reference>
<reference evidence="1" key="2">
    <citation type="journal article" date="2022" name="New Phytol.">
        <title>Evolutionary transition to the ectomycorrhizal habit in the genomes of a hyperdiverse lineage of mushroom-forming fungi.</title>
        <authorList>
            <person name="Looney B."/>
            <person name="Miyauchi S."/>
            <person name="Morin E."/>
            <person name="Drula E."/>
            <person name="Courty P.E."/>
            <person name="Kohler A."/>
            <person name="Kuo A."/>
            <person name="LaButti K."/>
            <person name="Pangilinan J."/>
            <person name="Lipzen A."/>
            <person name="Riley R."/>
            <person name="Andreopoulos W."/>
            <person name="He G."/>
            <person name="Johnson J."/>
            <person name="Nolan M."/>
            <person name="Tritt A."/>
            <person name="Barry K.W."/>
            <person name="Grigoriev I.V."/>
            <person name="Nagy L.G."/>
            <person name="Hibbett D."/>
            <person name="Henrissat B."/>
            <person name="Matheny P.B."/>
            <person name="Labbe J."/>
            <person name="Martin F.M."/>
        </authorList>
    </citation>
    <scope>NUCLEOTIDE SEQUENCE</scope>
    <source>
        <strain evidence="1">FP105234-sp</strain>
    </source>
</reference>
<feature type="non-terminal residue" evidence="1">
    <location>
        <position position="332"/>
    </location>
</feature>
<proteinExistence type="predicted"/>
<name>A0ACB8RYA8_9AGAM</name>
<gene>
    <name evidence="1" type="ORF">FA95DRAFT_1490631</name>
</gene>